<sequence length="347" mass="39883">MPKGSSVNMAEISKHCLQTLKERIRRFTFMRSDADDVEIVLMIVSIHRYLTDPDLTAQTGLECDSETEVYDIIISDFTNKTKCLLDPALNFLVRKGELLAGSRVALRLSHCTVYYNEMDLDAESLLIINKLSVVGIVERSINTNLIPYCGYPDDDNEDVPLVTGRSTYLALWNDVDLYGKYVEEQVALASGTRLQQNTTTIKTLADNWKTIKRPYPALLVKVIHKSRLRFYGKSNKFDKWPYQLYLTVGDGSAVCSIVLWNELALELHSSLTEGVVMRMADYTVRHRFQLMSHPTLRARNTTEVDIEVSLNKHHPRADVTLVDREEVRSSWRLPTLHYHFFARQHLR</sequence>
<proteinExistence type="predicted"/>
<keyword evidence="2" id="KW-1185">Reference proteome</keyword>
<dbReference type="AlphaFoldDB" id="A0AAD9NPV5"/>
<evidence type="ECO:0000313" key="2">
    <source>
        <dbReference type="Proteomes" id="UP001209878"/>
    </source>
</evidence>
<dbReference type="EMBL" id="JAODUO010000673">
    <property type="protein sequence ID" value="KAK2176261.1"/>
    <property type="molecule type" value="Genomic_DNA"/>
</dbReference>
<dbReference type="GO" id="GO:0003697">
    <property type="term" value="F:single-stranded DNA binding"/>
    <property type="evidence" value="ECO:0007669"/>
    <property type="project" value="InterPro"/>
</dbReference>
<gene>
    <name evidence="1" type="ORF">NP493_669g01047</name>
</gene>
<dbReference type="InterPro" id="IPR040893">
    <property type="entry name" value="RADX"/>
</dbReference>
<name>A0AAD9NPV5_RIDPI</name>
<accession>A0AAD9NPV5</accession>
<dbReference type="Pfam" id="PF17659">
    <property type="entry name" value="RADX"/>
    <property type="match status" value="1"/>
</dbReference>
<evidence type="ECO:0000313" key="1">
    <source>
        <dbReference type="EMBL" id="KAK2176261.1"/>
    </source>
</evidence>
<dbReference type="Proteomes" id="UP001209878">
    <property type="component" value="Unassembled WGS sequence"/>
</dbReference>
<dbReference type="PANTHER" id="PTHR14944:SF2">
    <property type="entry name" value="RPA-RELATED PROTEIN RADX"/>
    <property type="match status" value="1"/>
</dbReference>
<dbReference type="PANTHER" id="PTHR14944">
    <property type="entry name" value="RPA-RELATED PROTEIN RADX"/>
    <property type="match status" value="1"/>
</dbReference>
<protein>
    <submittedName>
        <fullName evidence="1">Uncharacterized protein</fullName>
    </submittedName>
</protein>
<reference evidence="1" key="1">
    <citation type="journal article" date="2023" name="Mol. Biol. Evol.">
        <title>Third-Generation Sequencing Reveals the Adaptive Role of the Epigenome in Three Deep-Sea Polychaetes.</title>
        <authorList>
            <person name="Perez M."/>
            <person name="Aroh O."/>
            <person name="Sun Y."/>
            <person name="Lan Y."/>
            <person name="Juniper S.K."/>
            <person name="Young C.R."/>
            <person name="Angers B."/>
            <person name="Qian P.Y."/>
        </authorList>
    </citation>
    <scope>NUCLEOTIDE SEQUENCE</scope>
    <source>
        <strain evidence="1">R07B-5</strain>
    </source>
</reference>
<organism evidence="1 2">
    <name type="scientific">Ridgeia piscesae</name>
    <name type="common">Tubeworm</name>
    <dbReference type="NCBI Taxonomy" id="27915"/>
    <lineage>
        <taxon>Eukaryota</taxon>
        <taxon>Metazoa</taxon>
        <taxon>Spiralia</taxon>
        <taxon>Lophotrochozoa</taxon>
        <taxon>Annelida</taxon>
        <taxon>Polychaeta</taxon>
        <taxon>Sedentaria</taxon>
        <taxon>Canalipalpata</taxon>
        <taxon>Sabellida</taxon>
        <taxon>Siboglinidae</taxon>
        <taxon>Ridgeia</taxon>
    </lineage>
</organism>
<comment type="caution">
    <text evidence="1">The sequence shown here is derived from an EMBL/GenBank/DDBJ whole genome shotgun (WGS) entry which is preliminary data.</text>
</comment>